<dbReference type="AlphaFoldDB" id="A0ABD0L664"/>
<feature type="non-terminal residue" evidence="2">
    <location>
        <position position="93"/>
    </location>
</feature>
<reference evidence="2 3" key="1">
    <citation type="journal article" date="2023" name="Sci. Data">
        <title>Genome assembly of the Korean intertidal mud-creeper Batillaria attramentaria.</title>
        <authorList>
            <person name="Patra A.K."/>
            <person name="Ho P.T."/>
            <person name="Jun S."/>
            <person name="Lee S.J."/>
            <person name="Kim Y."/>
            <person name="Won Y.J."/>
        </authorList>
    </citation>
    <scope>NUCLEOTIDE SEQUENCE [LARGE SCALE GENOMIC DNA]</scope>
    <source>
        <strain evidence="2">Wonlab-2016</strain>
    </source>
</reference>
<keyword evidence="3" id="KW-1185">Reference proteome</keyword>
<keyword evidence="1" id="KW-0472">Membrane</keyword>
<protein>
    <submittedName>
        <fullName evidence="2">Uncharacterized protein</fullName>
    </submittedName>
</protein>
<comment type="caution">
    <text evidence="2">The sequence shown here is derived from an EMBL/GenBank/DDBJ whole genome shotgun (WGS) entry which is preliminary data.</text>
</comment>
<sequence length="93" mass="10000">VKFTFLNLTEETVTRSENSTLSLLFKTDSLEKCNDWTLLQNMTISVSKAEEGSTMPAPVTFPVAIASGAAALTAVIGLTVVVLMACRFSKRGK</sequence>
<gene>
    <name evidence="2" type="ORF">BaRGS_00013875</name>
</gene>
<evidence type="ECO:0000313" key="2">
    <source>
        <dbReference type="EMBL" id="KAK7494748.1"/>
    </source>
</evidence>
<accession>A0ABD0L664</accession>
<evidence type="ECO:0000313" key="3">
    <source>
        <dbReference type="Proteomes" id="UP001519460"/>
    </source>
</evidence>
<evidence type="ECO:0000256" key="1">
    <source>
        <dbReference type="SAM" id="Phobius"/>
    </source>
</evidence>
<feature type="transmembrane region" description="Helical" evidence="1">
    <location>
        <begin position="63"/>
        <end position="86"/>
    </location>
</feature>
<name>A0ABD0L664_9CAEN</name>
<keyword evidence="1" id="KW-1133">Transmembrane helix</keyword>
<dbReference type="EMBL" id="JACVVK020000080">
    <property type="protein sequence ID" value="KAK7494748.1"/>
    <property type="molecule type" value="Genomic_DNA"/>
</dbReference>
<dbReference type="Proteomes" id="UP001519460">
    <property type="component" value="Unassembled WGS sequence"/>
</dbReference>
<keyword evidence="1" id="KW-0812">Transmembrane</keyword>
<proteinExistence type="predicted"/>
<organism evidence="2 3">
    <name type="scientific">Batillaria attramentaria</name>
    <dbReference type="NCBI Taxonomy" id="370345"/>
    <lineage>
        <taxon>Eukaryota</taxon>
        <taxon>Metazoa</taxon>
        <taxon>Spiralia</taxon>
        <taxon>Lophotrochozoa</taxon>
        <taxon>Mollusca</taxon>
        <taxon>Gastropoda</taxon>
        <taxon>Caenogastropoda</taxon>
        <taxon>Sorbeoconcha</taxon>
        <taxon>Cerithioidea</taxon>
        <taxon>Batillariidae</taxon>
        <taxon>Batillaria</taxon>
    </lineage>
</organism>
<feature type="non-terminal residue" evidence="2">
    <location>
        <position position="1"/>
    </location>
</feature>